<name>A0AB37ZBC8_9PSED</name>
<organism evidence="1 2">
    <name type="scientific">Pseudomonas peli</name>
    <dbReference type="NCBI Taxonomy" id="592361"/>
    <lineage>
        <taxon>Bacteria</taxon>
        <taxon>Pseudomonadati</taxon>
        <taxon>Pseudomonadota</taxon>
        <taxon>Gammaproteobacteria</taxon>
        <taxon>Pseudomonadales</taxon>
        <taxon>Pseudomonadaceae</taxon>
        <taxon>Pseudomonas</taxon>
    </lineage>
</organism>
<gene>
    <name evidence="1" type="ORF">SAMN05216370_3717</name>
</gene>
<comment type="caution">
    <text evidence="1">The sequence shown here is derived from an EMBL/GenBank/DDBJ whole genome shotgun (WGS) entry which is preliminary data.</text>
</comment>
<keyword evidence="2" id="KW-1185">Reference proteome</keyword>
<sequence>MRSPCTALDAVSAVGYIGQPVHVQLEWDDDPEPFCRFGYVIGIVLPVKGVQEQAYLMVMSPGEDFPVEAYLEDIRSIRIADQIEGFSHV</sequence>
<dbReference type="EMBL" id="FMTL01000004">
    <property type="protein sequence ID" value="SCW81863.1"/>
    <property type="molecule type" value="Genomic_DNA"/>
</dbReference>
<evidence type="ECO:0008006" key="3">
    <source>
        <dbReference type="Google" id="ProtNLM"/>
    </source>
</evidence>
<dbReference type="AlphaFoldDB" id="A0AB37ZBC8"/>
<dbReference type="RefSeq" id="WP_090255317.1">
    <property type="nucleotide sequence ID" value="NZ_FMTL01000004.1"/>
</dbReference>
<dbReference type="Proteomes" id="UP000242418">
    <property type="component" value="Unassembled WGS sequence"/>
</dbReference>
<protein>
    <recommendedName>
        <fullName evidence="3">DUF4926 domain-containing protein</fullName>
    </recommendedName>
</protein>
<proteinExistence type="predicted"/>
<accession>A0AB37ZBC8</accession>
<reference evidence="1 2" key="1">
    <citation type="submission" date="2016-10" db="EMBL/GenBank/DDBJ databases">
        <authorList>
            <person name="Varghese N."/>
            <person name="Submissions S."/>
        </authorList>
    </citation>
    <scope>NUCLEOTIDE SEQUENCE [LARGE SCALE GENOMIC DNA]</scope>
    <source>
        <strain evidence="1 2">DSM 17833</strain>
    </source>
</reference>
<evidence type="ECO:0000313" key="1">
    <source>
        <dbReference type="EMBL" id="SCW81863.1"/>
    </source>
</evidence>
<evidence type="ECO:0000313" key="2">
    <source>
        <dbReference type="Proteomes" id="UP000242418"/>
    </source>
</evidence>